<evidence type="ECO:0000256" key="2">
    <source>
        <dbReference type="ARBA" id="ARBA00003861"/>
    </source>
</evidence>
<feature type="coiled-coil region" evidence="7">
    <location>
        <begin position="390"/>
        <end position="431"/>
    </location>
</feature>
<sequence length="803" mass="92139">MDSSPTEKIYVAVGNDVQDGLKTLAWALNKWNSQPISIVILHVTYNISMDYVYTPFGKLPASSVNDEKLEVLRKYEEEKINKLLSKYVALCGKVPVEIFEVEKFDEPMQKHIIDLIMGLGMTKLVMGFSFMKPSLKSKGAMSALFYVDQHKPGFCELFIICGGKQVFLRGKNDEKITEDDNEVMVEKMKDKITFKDWLDKMFNDKTNSSPDRIASTSTTNLKSHVTQTQWELYLQEIDTYYQELLSLDLFEEGSNQDNDNSEIRPIEPDVIESNSSNKSTAAEKIEILKSKLEEAHKTIQLKRKEAKENIERQEKAQWTICLCNTRIEELESKINEEVSVREELKKEIEAEKEQAYEMRMDFEESKRRVSSLSELQCELSNMLQISTLAKSRAETQLERAVEERTRMVREIEELRRQRDVLNRRIEFCKQKDAIGMAARLSETCCSFREYTEEELRLATENYSERLRLKSSGDLTNVYRGRINHFTVAIKMLNSFASLSQQDFLYKVRILGDIRHPHLVSMVGLCKDPKCIVMEYMHNGSLQDMLFSKRRNRALRWHDRIRIMTEVCTGLGFLNTAQSRPIIHCHLTPSSVLLDRNLVAKITGFGLHECHDEECNIESDIRAVGILLIHLLTGRNWAGLVDGPMTVDLSREAVVSVLDEMAGQWPLDLTEELVGLAMRCMSIKSKPKSELSIARVIEELNEIRRKGDEIVAREGRRVIIGGGVDREGPSDVPAVFLCPILQDVMKNPHVAADGFSYEVEAIEQWLNSGHDTSPMTNLRLNHTFLTPNHTLRSLIQDWRTNTSN</sequence>
<dbReference type="Pfam" id="PF07714">
    <property type="entry name" value="PK_Tyr_Ser-Thr"/>
    <property type="match status" value="1"/>
</dbReference>
<dbReference type="CDD" id="cd16655">
    <property type="entry name" value="RING-Ubox_WDSUB1-like"/>
    <property type="match status" value="1"/>
</dbReference>
<dbReference type="InterPro" id="IPR001245">
    <property type="entry name" value="Ser-Thr/Tyr_kinase_cat_dom"/>
</dbReference>
<dbReference type="GO" id="GO:0016567">
    <property type="term" value="P:protein ubiquitination"/>
    <property type="evidence" value="ECO:0007669"/>
    <property type="project" value="UniProtKB-UniPathway"/>
</dbReference>
<dbReference type="SUPFAM" id="SSF57850">
    <property type="entry name" value="RING/U-box"/>
    <property type="match status" value="1"/>
</dbReference>
<evidence type="ECO:0000256" key="4">
    <source>
        <dbReference type="ARBA" id="ARBA00012483"/>
    </source>
</evidence>
<dbReference type="PROSITE" id="PS51698">
    <property type="entry name" value="U_BOX"/>
    <property type="match status" value="1"/>
</dbReference>
<dbReference type="InterPro" id="IPR013083">
    <property type="entry name" value="Znf_RING/FYVE/PHD"/>
</dbReference>
<comment type="catalytic activity">
    <reaction evidence="1">
        <text>S-ubiquitinyl-[E2 ubiquitin-conjugating enzyme]-L-cysteine + [acceptor protein]-L-lysine = [E2 ubiquitin-conjugating enzyme]-L-cysteine + N(6)-ubiquitinyl-[acceptor protein]-L-lysine.</text>
        <dbReference type="EC" id="2.3.2.27"/>
    </reaction>
</comment>
<keyword evidence="7" id="KW-0175">Coiled coil</keyword>
<evidence type="ECO:0000313" key="11">
    <source>
        <dbReference type="Proteomes" id="UP000188354"/>
    </source>
</evidence>
<dbReference type="OrthoDB" id="10064100at2759"/>
<dbReference type="KEGG" id="lang:109349136"/>
<keyword evidence="5" id="KW-0808">Transferase</keyword>
<dbReference type="Proteomes" id="UP000188354">
    <property type="component" value="Chromosome LG06"/>
</dbReference>
<accession>A0A4P1RGN5</accession>
<evidence type="ECO:0000256" key="5">
    <source>
        <dbReference type="ARBA" id="ARBA00022679"/>
    </source>
</evidence>
<dbReference type="SMART" id="SM00504">
    <property type="entry name" value="Ubox"/>
    <property type="match status" value="1"/>
</dbReference>
<name>A0A4P1RGN5_LUPAN</name>
<dbReference type="PANTHER" id="PTHR45647">
    <property type="entry name" value="OS02G0152300 PROTEIN"/>
    <property type="match status" value="1"/>
</dbReference>
<dbReference type="EMBL" id="CM007366">
    <property type="protein sequence ID" value="OIW10621.1"/>
    <property type="molecule type" value="Genomic_DNA"/>
</dbReference>
<dbReference type="InterPro" id="IPR000719">
    <property type="entry name" value="Prot_kinase_dom"/>
</dbReference>
<evidence type="ECO:0000259" key="8">
    <source>
        <dbReference type="PROSITE" id="PS50011"/>
    </source>
</evidence>
<dbReference type="Gene3D" id="3.30.40.10">
    <property type="entry name" value="Zinc/RING finger domain, C3HC4 (zinc finger)"/>
    <property type="match status" value="1"/>
</dbReference>
<dbReference type="GO" id="GO:0004672">
    <property type="term" value="F:protein kinase activity"/>
    <property type="evidence" value="ECO:0007669"/>
    <property type="project" value="InterPro"/>
</dbReference>
<dbReference type="InterPro" id="IPR003613">
    <property type="entry name" value="Ubox_domain"/>
</dbReference>
<dbReference type="InterPro" id="IPR051348">
    <property type="entry name" value="U-box_ubiquitin_ligases"/>
</dbReference>
<reference evidence="10 11" key="1">
    <citation type="journal article" date="2017" name="Plant Biotechnol. J.">
        <title>A comprehensive draft genome sequence for lupin (Lupinus angustifolius), an emerging health food: insights into plant-microbe interactions and legume evolution.</title>
        <authorList>
            <person name="Hane J.K."/>
            <person name="Ming Y."/>
            <person name="Kamphuis L.G."/>
            <person name="Nelson M.N."/>
            <person name="Garg G."/>
            <person name="Atkins C.A."/>
            <person name="Bayer P.E."/>
            <person name="Bravo A."/>
            <person name="Bringans S."/>
            <person name="Cannon S."/>
            <person name="Edwards D."/>
            <person name="Foley R."/>
            <person name="Gao L.L."/>
            <person name="Harrison M.J."/>
            <person name="Huang W."/>
            <person name="Hurgobin B."/>
            <person name="Li S."/>
            <person name="Liu C.W."/>
            <person name="McGrath A."/>
            <person name="Morahan G."/>
            <person name="Murray J."/>
            <person name="Weller J."/>
            <person name="Jian J."/>
            <person name="Singh K.B."/>
        </authorList>
    </citation>
    <scope>NUCLEOTIDE SEQUENCE [LARGE SCALE GENOMIC DNA]</scope>
    <source>
        <strain evidence="11">cv. Tanjil</strain>
        <tissue evidence="10">Whole plant</tissue>
    </source>
</reference>
<gene>
    <name evidence="10" type="ORF">TanjilG_15993</name>
</gene>
<proteinExistence type="predicted"/>
<feature type="domain" description="U-box" evidence="9">
    <location>
        <begin position="730"/>
        <end position="803"/>
    </location>
</feature>
<dbReference type="PANTHER" id="PTHR45647:SF56">
    <property type="entry name" value="U-BOX DOMAIN-CONTAINING PROTEIN 50-RELATED"/>
    <property type="match status" value="1"/>
</dbReference>
<evidence type="ECO:0000313" key="10">
    <source>
        <dbReference type="EMBL" id="OIW10621.1"/>
    </source>
</evidence>
<protein>
    <recommendedName>
        <fullName evidence="4">RING-type E3 ubiquitin transferase</fullName>
        <ecNumber evidence="4">2.3.2.27</ecNumber>
    </recommendedName>
</protein>
<organism evidence="10 11">
    <name type="scientific">Lupinus angustifolius</name>
    <name type="common">Narrow-leaved blue lupine</name>
    <dbReference type="NCBI Taxonomy" id="3871"/>
    <lineage>
        <taxon>Eukaryota</taxon>
        <taxon>Viridiplantae</taxon>
        <taxon>Streptophyta</taxon>
        <taxon>Embryophyta</taxon>
        <taxon>Tracheophyta</taxon>
        <taxon>Spermatophyta</taxon>
        <taxon>Magnoliopsida</taxon>
        <taxon>eudicotyledons</taxon>
        <taxon>Gunneridae</taxon>
        <taxon>Pentapetalae</taxon>
        <taxon>rosids</taxon>
        <taxon>fabids</taxon>
        <taxon>Fabales</taxon>
        <taxon>Fabaceae</taxon>
        <taxon>Papilionoideae</taxon>
        <taxon>50 kb inversion clade</taxon>
        <taxon>genistoids sensu lato</taxon>
        <taxon>core genistoids</taxon>
        <taxon>Genisteae</taxon>
        <taxon>Lupinus</taxon>
    </lineage>
</organism>
<comment type="pathway">
    <text evidence="3">Protein modification; protein ubiquitination.</text>
</comment>
<evidence type="ECO:0000256" key="7">
    <source>
        <dbReference type="SAM" id="Coils"/>
    </source>
</evidence>
<dbReference type="EC" id="2.3.2.27" evidence="4"/>
<evidence type="ECO:0000259" key="9">
    <source>
        <dbReference type="PROSITE" id="PS51698"/>
    </source>
</evidence>
<feature type="coiled-coil region" evidence="7">
    <location>
        <begin position="278"/>
        <end position="365"/>
    </location>
</feature>
<dbReference type="SUPFAM" id="SSF56112">
    <property type="entry name" value="Protein kinase-like (PK-like)"/>
    <property type="match status" value="1"/>
</dbReference>
<dbReference type="Gramene" id="OIW10621">
    <property type="protein sequence ID" value="OIW10621"/>
    <property type="gene ID" value="TanjilG_15993"/>
</dbReference>
<keyword evidence="6" id="KW-0833">Ubl conjugation pathway</keyword>
<dbReference type="STRING" id="3871.A0A4P1RGN5"/>
<dbReference type="Gene3D" id="1.10.510.10">
    <property type="entry name" value="Transferase(Phosphotransferase) domain 1"/>
    <property type="match status" value="1"/>
</dbReference>
<evidence type="ECO:0000256" key="1">
    <source>
        <dbReference type="ARBA" id="ARBA00000900"/>
    </source>
</evidence>
<dbReference type="AlphaFoldDB" id="A0A4P1RGN5"/>
<feature type="domain" description="Protein kinase" evidence="8">
    <location>
        <begin position="463"/>
        <end position="703"/>
    </location>
</feature>
<dbReference type="UniPathway" id="UPA00143"/>
<dbReference type="GO" id="GO:0005524">
    <property type="term" value="F:ATP binding"/>
    <property type="evidence" value="ECO:0007669"/>
    <property type="project" value="InterPro"/>
</dbReference>
<dbReference type="InterPro" id="IPR011009">
    <property type="entry name" value="Kinase-like_dom_sf"/>
</dbReference>
<evidence type="ECO:0000256" key="3">
    <source>
        <dbReference type="ARBA" id="ARBA00004906"/>
    </source>
</evidence>
<comment type="function">
    <text evidence="2">Functions as an E3 ubiquitin ligase.</text>
</comment>
<dbReference type="PROSITE" id="PS50011">
    <property type="entry name" value="PROTEIN_KINASE_DOM"/>
    <property type="match status" value="1"/>
</dbReference>
<dbReference type="GO" id="GO:0061630">
    <property type="term" value="F:ubiquitin protein ligase activity"/>
    <property type="evidence" value="ECO:0007669"/>
    <property type="project" value="UniProtKB-EC"/>
</dbReference>
<dbReference type="Pfam" id="PF04564">
    <property type="entry name" value="U-box"/>
    <property type="match status" value="1"/>
</dbReference>
<keyword evidence="11" id="KW-1185">Reference proteome</keyword>
<evidence type="ECO:0000256" key="6">
    <source>
        <dbReference type="ARBA" id="ARBA00022786"/>
    </source>
</evidence>